<dbReference type="PANTHER" id="PTHR11927">
    <property type="entry name" value="GALACTOSIDE 2-L-FUCOSYLTRANSFERASE"/>
    <property type="match status" value="1"/>
</dbReference>
<dbReference type="Pfam" id="PF01531">
    <property type="entry name" value="Glyco_transf_11"/>
    <property type="match status" value="1"/>
</dbReference>
<dbReference type="Gene3D" id="3.40.50.11350">
    <property type="match status" value="1"/>
</dbReference>
<evidence type="ECO:0000256" key="1">
    <source>
        <dbReference type="ARBA" id="ARBA00022676"/>
    </source>
</evidence>
<dbReference type="GO" id="GO:0008107">
    <property type="term" value="F:galactoside 2-alpha-L-fucosyltransferase activity"/>
    <property type="evidence" value="ECO:0007669"/>
    <property type="project" value="InterPro"/>
</dbReference>
<dbReference type="RefSeq" id="WP_092093466.1">
    <property type="nucleotide sequence ID" value="NZ_FOQE01000042.1"/>
</dbReference>
<dbReference type="Proteomes" id="UP000198668">
    <property type="component" value="Unassembled WGS sequence"/>
</dbReference>
<dbReference type="PANTHER" id="PTHR11927:SF9">
    <property type="entry name" value="L-FUCOSYLTRANSFERASE"/>
    <property type="match status" value="1"/>
</dbReference>
<proteinExistence type="predicted"/>
<keyword evidence="4" id="KW-1185">Reference proteome</keyword>
<dbReference type="CDD" id="cd11301">
    <property type="entry name" value="Fut1_Fut2_like"/>
    <property type="match status" value="1"/>
</dbReference>
<dbReference type="GO" id="GO:0016020">
    <property type="term" value="C:membrane"/>
    <property type="evidence" value="ECO:0007669"/>
    <property type="project" value="InterPro"/>
</dbReference>
<keyword evidence="2 3" id="KW-0808">Transferase</keyword>
<protein>
    <submittedName>
        <fullName evidence="3">Glycosyl transferase family 11</fullName>
    </submittedName>
</protein>
<dbReference type="EMBL" id="FOQE01000042">
    <property type="protein sequence ID" value="SFH87266.1"/>
    <property type="molecule type" value="Genomic_DNA"/>
</dbReference>
<reference evidence="3 4" key="1">
    <citation type="submission" date="2016-10" db="EMBL/GenBank/DDBJ databases">
        <authorList>
            <person name="de Groot N.N."/>
        </authorList>
    </citation>
    <scope>NUCLEOTIDE SEQUENCE [LARGE SCALE GENOMIC DNA]</scope>
    <source>
        <strain evidence="3 4">DSM 27630</strain>
    </source>
</reference>
<dbReference type="OrthoDB" id="9794601at2"/>
<dbReference type="GO" id="GO:0005975">
    <property type="term" value="P:carbohydrate metabolic process"/>
    <property type="evidence" value="ECO:0007669"/>
    <property type="project" value="InterPro"/>
</dbReference>
<dbReference type="InterPro" id="IPR002516">
    <property type="entry name" value="Glyco_trans_11"/>
</dbReference>
<gene>
    <name evidence="3" type="ORF">SAMN04489868_1422</name>
</gene>
<evidence type="ECO:0000313" key="4">
    <source>
        <dbReference type="Proteomes" id="UP000198668"/>
    </source>
</evidence>
<dbReference type="AlphaFoldDB" id="A0A1I3DKP6"/>
<organism evidence="3 4">
    <name type="scientific">Pisciglobus halotolerans</name>
    <dbReference type="NCBI Taxonomy" id="745365"/>
    <lineage>
        <taxon>Bacteria</taxon>
        <taxon>Bacillati</taxon>
        <taxon>Bacillota</taxon>
        <taxon>Bacilli</taxon>
        <taxon>Lactobacillales</taxon>
        <taxon>Carnobacteriaceae</taxon>
    </lineage>
</organism>
<keyword evidence="1" id="KW-0328">Glycosyltransferase</keyword>
<name>A0A1I3DKP6_9LACT</name>
<evidence type="ECO:0000313" key="3">
    <source>
        <dbReference type="EMBL" id="SFH87266.1"/>
    </source>
</evidence>
<evidence type="ECO:0000256" key="2">
    <source>
        <dbReference type="ARBA" id="ARBA00022679"/>
    </source>
</evidence>
<sequence length="291" mass="34890">MIYTRITSGLGNQMFQYAIAYSYSRKYDMPLILDLTNFKISKKRTYQLDKFKLNDYKKITFKNAPLEIKIFWLVEVLNMISIKLRKKEMKRKNNYNLKSTQFICEKYKEKYNINFDLTNKSLYLSGFWQSPLYFENYRDELIQQFSPNYVLSNKLKEYETKIINCRSVSVHIRRGDFLQHGLFKDVDYQKKAITYLEKKLDNPIFFFFSDDIEWTKEKFKNQKNCFFVSSDSKNSGIEEMYLMSKCENNIIANSTFSWWGAWLNQNQNKIVIAPSTGFGNKDILPKSWYTI</sequence>
<accession>A0A1I3DKP6</accession>